<feature type="region of interest" description="Disordered" evidence="1">
    <location>
        <begin position="117"/>
        <end position="152"/>
    </location>
</feature>
<dbReference type="RefSeq" id="XP_046053235.1">
    <property type="nucleotide sequence ID" value="XM_046189819.1"/>
</dbReference>
<feature type="region of interest" description="Disordered" evidence="1">
    <location>
        <begin position="30"/>
        <end position="85"/>
    </location>
</feature>
<evidence type="ECO:0000313" key="3">
    <source>
        <dbReference type="Proteomes" id="UP000720189"/>
    </source>
</evidence>
<proteinExistence type="predicted"/>
<gene>
    <name evidence="2" type="ORF">BKA55DRAFT_536358</name>
</gene>
<dbReference type="AlphaFoldDB" id="A0A9P9KH44"/>
<reference evidence="2" key="1">
    <citation type="journal article" date="2021" name="Nat. Commun.">
        <title>Genetic determinants of endophytism in the Arabidopsis root mycobiome.</title>
        <authorList>
            <person name="Mesny F."/>
            <person name="Miyauchi S."/>
            <person name="Thiergart T."/>
            <person name="Pickel B."/>
            <person name="Atanasova L."/>
            <person name="Karlsson M."/>
            <person name="Huettel B."/>
            <person name="Barry K.W."/>
            <person name="Haridas S."/>
            <person name="Chen C."/>
            <person name="Bauer D."/>
            <person name="Andreopoulos W."/>
            <person name="Pangilinan J."/>
            <person name="LaButti K."/>
            <person name="Riley R."/>
            <person name="Lipzen A."/>
            <person name="Clum A."/>
            <person name="Drula E."/>
            <person name="Henrissat B."/>
            <person name="Kohler A."/>
            <person name="Grigoriev I.V."/>
            <person name="Martin F.M."/>
            <person name="Hacquard S."/>
        </authorList>
    </citation>
    <scope>NUCLEOTIDE SEQUENCE</scope>
    <source>
        <strain evidence="2">MPI-CAGE-AT-0023</strain>
    </source>
</reference>
<evidence type="ECO:0000256" key="1">
    <source>
        <dbReference type="SAM" id="MobiDB-lite"/>
    </source>
</evidence>
<accession>A0A9P9KH44</accession>
<keyword evidence="3" id="KW-1185">Reference proteome</keyword>
<protein>
    <submittedName>
        <fullName evidence="2">Uncharacterized protein</fullName>
    </submittedName>
</protein>
<sequence length="284" mass="31614">MSKIEIWLRERKSFTRLVIGCSGLISGFEPAEEGGESGERPEPGYVTTSSQAPKRTKQRYHFLGSMRGESQNPEEVPSAKPSLQSSDMYRQVARPIESWIEFDRTGSQVLVRRQMSESDATATRYLGPAQLQGREDQRRRLRSRQPRGGEERTRMFGVCSKEDEGNNQEQEITKIINQTKKAENVGKTTKGGPKRSAGQHRTGRNTPCLVPRQGIIECGAWRITGEVFVNGFRRQTPSLAAPPGWDGGRSITSDAMRRQMAVEEMTVTPGEGRVSETKRGQGGG</sequence>
<dbReference type="OrthoDB" id="10587246at2759"/>
<dbReference type="Proteomes" id="UP000720189">
    <property type="component" value="Unassembled WGS sequence"/>
</dbReference>
<evidence type="ECO:0000313" key="2">
    <source>
        <dbReference type="EMBL" id="KAH7261358.1"/>
    </source>
</evidence>
<dbReference type="EMBL" id="JAGMUX010000004">
    <property type="protein sequence ID" value="KAH7261358.1"/>
    <property type="molecule type" value="Genomic_DNA"/>
</dbReference>
<dbReference type="GeneID" id="70219773"/>
<feature type="region of interest" description="Disordered" evidence="1">
    <location>
        <begin position="184"/>
        <end position="206"/>
    </location>
</feature>
<name>A0A9P9KH44_FUSRE</name>
<organism evidence="2 3">
    <name type="scientific">Fusarium redolens</name>
    <dbReference type="NCBI Taxonomy" id="48865"/>
    <lineage>
        <taxon>Eukaryota</taxon>
        <taxon>Fungi</taxon>
        <taxon>Dikarya</taxon>
        <taxon>Ascomycota</taxon>
        <taxon>Pezizomycotina</taxon>
        <taxon>Sordariomycetes</taxon>
        <taxon>Hypocreomycetidae</taxon>
        <taxon>Hypocreales</taxon>
        <taxon>Nectriaceae</taxon>
        <taxon>Fusarium</taxon>
        <taxon>Fusarium redolens species complex</taxon>
    </lineage>
</organism>
<comment type="caution">
    <text evidence="2">The sequence shown here is derived from an EMBL/GenBank/DDBJ whole genome shotgun (WGS) entry which is preliminary data.</text>
</comment>